<dbReference type="CDD" id="cd04413">
    <property type="entry name" value="NDPk_I"/>
    <property type="match status" value="1"/>
</dbReference>
<evidence type="ECO:0000256" key="6">
    <source>
        <dbReference type="ARBA" id="ARBA00022741"/>
    </source>
</evidence>
<accession>A0A563DEL9</accession>
<feature type="binding site" evidence="11 12">
    <location>
        <position position="95"/>
    </location>
    <ligand>
        <name>ATP</name>
        <dbReference type="ChEBI" id="CHEBI:30616"/>
    </ligand>
</feature>
<dbReference type="InterPro" id="IPR001564">
    <property type="entry name" value="Nucleoside_diP_kinase"/>
</dbReference>
<dbReference type="GO" id="GO:0004550">
    <property type="term" value="F:nucleoside diphosphate kinase activity"/>
    <property type="evidence" value="ECO:0007669"/>
    <property type="project" value="UniProtKB-UniRule"/>
</dbReference>
<sequence>MINNKNLTLTMIKPDAVKNGYMGNIINDITNAGFTIIALRLTQLTSQDAKKFYSIHKDKPFFKNLVEFMTSGPIVAAVLKKENAVEEFRKLIGATNPKNAEEGTLRKKYAESMERNAIHGSDSDENARIESLFHFAEKEIYLD</sequence>
<dbReference type="NCBIfam" id="NF001908">
    <property type="entry name" value="PRK00668.1"/>
    <property type="match status" value="1"/>
</dbReference>
<evidence type="ECO:0000256" key="7">
    <source>
        <dbReference type="ARBA" id="ARBA00022777"/>
    </source>
</evidence>
<feature type="binding site" evidence="11 12">
    <location>
        <position position="61"/>
    </location>
    <ligand>
        <name>ATP</name>
        <dbReference type="ChEBI" id="CHEBI:30616"/>
    </ligand>
</feature>
<dbReference type="Pfam" id="PF00334">
    <property type="entry name" value="NDK"/>
    <property type="match status" value="1"/>
</dbReference>
<evidence type="ECO:0000259" key="14">
    <source>
        <dbReference type="SMART" id="SM00562"/>
    </source>
</evidence>
<dbReference type="PRINTS" id="PR01243">
    <property type="entry name" value="NUCDPKINASE"/>
</dbReference>
<keyword evidence="9 11" id="KW-0460">Magnesium</keyword>
<feature type="domain" description="Nucleoside diphosphate kinase-like" evidence="14">
    <location>
        <begin position="5"/>
        <end position="142"/>
    </location>
</feature>
<dbReference type="RefSeq" id="WP_146262109.1">
    <property type="nucleotide sequence ID" value="NZ_SELG01000032.1"/>
</dbReference>
<name>A0A563DEL9_9FLAO</name>
<feature type="binding site" evidence="11 12">
    <location>
        <position position="13"/>
    </location>
    <ligand>
        <name>ATP</name>
        <dbReference type="ChEBI" id="CHEBI:30616"/>
    </ligand>
</feature>
<dbReference type="PANTHER" id="PTHR46161">
    <property type="entry name" value="NUCLEOSIDE DIPHOSPHATE KINASE"/>
    <property type="match status" value="1"/>
</dbReference>
<feature type="active site" description="Pros-phosphohistidine intermediate" evidence="11 12">
    <location>
        <position position="119"/>
    </location>
</feature>
<keyword evidence="11" id="KW-0963">Cytoplasm</keyword>
<comment type="function">
    <text evidence="11">Major role in the synthesis of nucleoside triphosphates other than ATP. The ATP gamma phosphate is transferred to the NDP beta phosphate via a ping-pong mechanism, using a phosphorylated active-site intermediate.</text>
</comment>
<comment type="caution">
    <text evidence="15">The sequence shown here is derived from an EMBL/GenBank/DDBJ whole genome shotgun (WGS) entry which is preliminary data.</text>
</comment>
<evidence type="ECO:0000256" key="11">
    <source>
        <dbReference type="HAMAP-Rule" id="MF_00451"/>
    </source>
</evidence>
<protein>
    <recommendedName>
        <fullName evidence="11">Nucleoside diphosphate kinase</fullName>
        <shortName evidence="11">NDK</shortName>
        <shortName evidence="11">NDP kinase</shortName>
        <ecNumber evidence="11">2.7.4.6</ecNumber>
    </recommendedName>
    <alternativeName>
        <fullName evidence="11">Nucleoside-2-P kinase</fullName>
    </alternativeName>
</protein>
<comment type="catalytic activity">
    <reaction evidence="11">
        <text>a ribonucleoside 5'-diphosphate + ATP = a ribonucleoside 5'-triphosphate + ADP</text>
        <dbReference type="Rhea" id="RHEA:18113"/>
        <dbReference type="ChEBI" id="CHEBI:30616"/>
        <dbReference type="ChEBI" id="CHEBI:57930"/>
        <dbReference type="ChEBI" id="CHEBI:61557"/>
        <dbReference type="ChEBI" id="CHEBI:456216"/>
        <dbReference type="EC" id="2.7.4.6"/>
    </reaction>
</comment>
<dbReference type="EMBL" id="SELH01000017">
    <property type="protein sequence ID" value="TWP28650.1"/>
    <property type="molecule type" value="Genomic_DNA"/>
</dbReference>
<keyword evidence="8 11" id="KW-0067">ATP-binding</keyword>
<evidence type="ECO:0000256" key="10">
    <source>
        <dbReference type="ARBA" id="ARBA00023080"/>
    </source>
</evidence>
<feature type="binding site" evidence="11 12">
    <location>
        <position position="89"/>
    </location>
    <ligand>
        <name>ATP</name>
        <dbReference type="ChEBI" id="CHEBI:30616"/>
    </ligand>
</feature>
<proteinExistence type="inferred from homology"/>
<evidence type="ECO:0000256" key="2">
    <source>
        <dbReference type="ARBA" id="ARBA00008142"/>
    </source>
</evidence>
<dbReference type="Gene3D" id="3.30.70.141">
    <property type="entry name" value="Nucleoside diphosphate kinase-like domain"/>
    <property type="match status" value="1"/>
</dbReference>
<evidence type="ECO:0000313" key="16">
    <source>
        <dbReference type="Proteomes" id="UP000319499"/>
    </source>
</evidence>
<keyword evidence="6 11" id="KW-0547">Nucleotide-binding</keyword>
<dbReference type="SUPFAM" id="SSF54919">
    <property type="entry name" value="Nucleoside diphosphate kinase, NDK"/>
    <property type="match status" value="1"/>
</dbReference>
<comment type="subcellular location">
    <subcellularLocation>
        <location evidence="11">Cytoplasm</location>
    </subcellularLocation>
</comment>
<comment type="similarity">
    <text evidence="2 11 12 13">Belongs to the NDK family.</text>
</comment>
<dbReference type="PANTHER" id="PTHR46161:SF3">
    <property type="entry name" value="NUCLEOSIDE DIPHOSPHATE KINASE DDB_G0292928-RELATED"/>
    <property type="match status" value="1"/>
</dbReference>
<evidence type="ECO:0000256" key="8">
    <source>
        <dbReference type="ARBA" id="ARBA00022840"/>
    </source>
</evidence>
<gene>
    <name evidence="11" type="primary">ndk</name>
    <name evidence="15" type="ORF">ETU09_04855</name>
</gene>
<evidence type="ECO:0000313" key="15">
    <source>
        <dbReference type="EMBL" id="TWP28650.1"/>
    </source>
</evidence>
<dbReference type="SMART" id="SM00562">
    <property type="entry name" value="NDK"/>
    <property type="match status" value="1"/>
</dbReference>
<dbReference type="OrthoDB" id="9801161at2"/>
<dbReference type="GO" id="GO:0005737">
    <property type="term" value="C:cytoplasm"/>
    <property type="evidence" value="ECO:0007669"/>
    <property type="project" value="UniProtKB-SubCell"/>
</dbReference>
<comment type="cofactor">
    <cofactor evidence="1 11">
        <name>Mg(2+)</name>
        <dbReference type="ChEBI" id="CHEBI:18420"/>
    </cofactor>
</comment>
<dbReference type="InterPro" id="IPR036850">
    <property type="entry name" value="NDK-like_dom_sf"/>
</dbReference>
<keyword evidence="5 11" id="KW-0479">Metal-binding</keyword>
<dbReference type="GO" id="GO:0006183">
    <property type="term" value="P:GTP biosynthetic process"/>
    <property type="evidence" value="ECO:0007669"/>
    <property type="project" value="UniProtKB-UniRule"/>
</dbReference>
<dbReference type="HAMAP" id="MF_00451">
    <property type="entry name" value="NDP_kinase"/>
    <property type="match status" value="1"/>
</dbReference>
<keyword evidence="16" id="KW-1185">Reference proteome</keyword>
<reference evidence="15 16" key="1">
    <citation type="submission" date="2019-02" db="EMBL/GenBank/DDBJ databases">
        <title>Apibacter muscae sp. nov.: a novel member of the house fly microbiota.</title>
        <authorList>
            <person name="Park R."/>
        </authorList>
    </citation>
    <scope>NUCLEOTIDE SEQUENCE [LARGE SCALE GENOMIC DNA]</scope>
    <source>
        <strain evidence="15 16">AL1</strain>
    </source>
</reference>
<dbReference type="GO" id="GO:0006228">
    <property type="term" value="P:UTP biosynthetic process"/>
    <property type="evidence" value="ECO:0007669"/>
    <property type="project" value="UniProtKB-UniRule"/>
</dbReference>
<comment type="catalytic activity">
    <reaction evidence="11">
        <text>a 2'-deoxyribonucleoside 5'-diphosphate + ATP = a 2'-deoxyribonucleoside 5'-triphosphate + ADP</text>
        <dbReference type="Rhea" id="RHEA:44640"/>
        <dbReference type="ChEBI" id="CHEBI:30616"/>
        <dbReference type="ChEBI" id="CHEBI:61560"/>
        <dbReference type="ChEBI" id="CHEBI:73316"/>
        <dbReference type="ChEBI" id="CHEBI:456216"/>
        <dbReference type="EC" id="2.7.4.6"/>
    </reaction>
</comment>
<evidence type="ECO:0000256" key="13">
    <source>
        <dbReference type="RuleBase" id="RU004011"/>
    </source>
</evidence>
<feature type="binding site" evidence="11 12">
    <location>
        <position position="116"/>
    </location>
    <ligand>
        <name>ATP</name>
        <dbReference type="ChEBI" id="CHEBI:30616"/>
    </ligand>
</feature>
<evidence type="ECO:0000256" key="1">
    <source>
        <dbReference type="ARBA" id="ARBA00001946"/>
    </source>
</evidence>
<feature type="binding site" evidence="11 12">
    <location>
        <position position="106"/>
    </location>
    <ligand>
        <name>ATP</name>
        <dbReference type="ChEBI" id="CHEBI:30616"/>
    </ligand>
</feature>
<evidence type="ECO:0000256" key="12">
    <source>
        <dbReference type="PROSITE-ProRule" id="PRU00706"/>
    </source>
</evidence>
<dbReference type="GO" id="GO:0006241">
    <property type="term" value="P:CTP biosynthetic process"/>
    <property type="evidence" value="ECO:0007669"/>
    <property type="project" value="UniProtKB-UniRule"/>
</dbReference>
<organism evidence="15 16">
    <name type="scientific">Apibacter muscae</name>
    <dbReference type="NCBI Taxonomy" id="2509004"/>
    <lineage>
        <taxon>Bacteria</taxon>
        <taxon>Pseudomonadati</taxon>
        <taxon>Bacteroidota</taxon>
        <taxon>Flavobacteriia</taxon>
        <taxon>Flavobacteriales</taxon>
        <taxon>Weeksellaceae</taxon>
        <taxon>Apibacter</taxon>
    </lineage>
</organism>
<evidence type="ECO:0000256" key="3">
    <source>
        <dbReference type="ARBA" id="ARBA00022553"/>
    </source>
</evidence>
<keyword evidence="10 11" id="KW-0546">Nucleotide metabolism</keyword>
<keyword evidence="3 11" id="KW-0597">Phosphoprotein</keyword>
<dbReference type="InterPro" id="IPR034907">
    <property type="entry name" value="NDK-like_dom"/>
</dbReference>
<dbReference type="Proteomes" id="UP000319499">
    <property type="component" value="Unassembled WGS sequence"/>
</dbReference>
<dbReference type="FunFam" id="3.30.70.141:FF:000017">
    <property type="entry name" value="Nucleoside diphosphate kinase"/>
    <property type="match status" value="1"/>
</dbReference>
<dbReference type="GO" id="GO:0046872">
    <property type="term" value="F:metal ion binding"/>
    <property type="evidence" value="ECO:0007669"/>
    <property type="project" value="UniProtKB-KW"/>
</dbReference>
<dbReference type="EC" id="2.7.4.6" evidence="11"/>
<evidence type="ECO:0000256" key="9">
    <source>
        <dbReference type="ARBA" id="ARBA00022842"/>
    </source>
</evidence>
<dbReference type="PROSITE" id="PS51374">
    <property type="entry name" value="NDPK_LIKE"/>
    <property type="match status" value="1"/>
</dbReference>
<comment type="subunit">
    <text evidence="11">Homotetramer.</text>
</comment>
<dbReference type="NCBIfam" id="NF011116">
    <property type="entry name" value="PRK14545.1"/>
    <property type="match status" value="1"/>
</dbReference>
<keyword evidence="4 11" id="KW-0808">Transferase</keyword>
<evidence type="ECO:0000256" key="5">
    <source>
        <dbReference type="ARBA" id="ARBA00022723"/>
    </source>
</evidence>
<keyword evidence="7 11" id="KW-0418">Kinase</keyword>
<dbReference type="AlphaFoldDB" id="A0A563DEL9"/>
<evidence type="ECO:0000256" key="4">
    <source>
        <dbReference type="ARBA" id="ARBA00022679"/>
    </source>
</evidence>
<dbReference type="GO" id="GO:0005524">
    <property type="term" value="F:ATP binding"/>
    <property type="evidence" value="ECO:0007669"/>
    <property type="project" value="UniProtKB-UniRule"/>
</dbReference>